<feature type="transmembrane region" description="Helical" evidence="1">
    <location>
        <begin position="7"/>
        <end position="25"/>
    </location>
</feature>
<dbReference type="Proteomes" id="UP000663879">
    <property type="component" value="Unassembled WGS sequence"/>
</dbReference>
<organism evidence="2 3">
    <name type="scientific">Brachionus calyciflorus</name>
    <dbReference type="NCBI Taxonomy" id="104777"/>
    <lineage>
        <taxon>Eukaryota</taxon>
        <taxon>Metazoa</taxon>
        <taxon>Spiralia</taxon>
        <taxon>Gnathifera</taxon>
        <taxon>Rotifera</taxon>
        <taxon>Eurotatoria</taxon>
        <taxon>Monogononta</taxon>
        <taxon>Pseudotrocha</taxon>
        <taxon>Ploima</taxon>
        <taxon>Brachionidae</taxon>
        <taxon>Brachionus</taxon>
    </lineage>
</organism>
<comment type="caution">
    <text evidence="2">The sequence shown here is derived from an EMBL/GenBank/DDBJ whole genome shotgun (WGS) entry which is preliminary data.</text>
</comment>
<sequence length="88" mass="10324">MALFKDSTLQIFLTIYHGSLIGTFFYDYIVRNAIRWVTSGLEWHYISNVALGVVFVAFVIWAILSLSEYQKLWRNIDAMAIQVYIKRN</sequence>
<dbReference type="AlphaFoldDB" id="A0A814MD10"/>
<feature type="transmembrane region" description="Helical" evidence="1">
    <location>
        <begin position="45"/>
        <end position="64"/>
    </location>
</feature>
<name>A0A814MD10_9BILA</name>
<evidence type="ECO:0000313" key="2">
    <source>
        <dbReference type="EMBL" id="CAF1076815.1"/>
    </source>
</evidence>
<keyword evidence="1" id="KW-1133">Transmembrane helix</keyword>
<keyword evidence="3" id="KW-1185">Reference proteome</keyword>
<protein>
    <submittedName>
        <fullName evidence="2">Uncharacterized protein</fullName>
    </submittedName>
</protein>
<keyword evidence="1" id="KW-0812">Transmembrane</keyword>
<accession>A0A814MD10</accession>
<reference evidence="2" key="1">
    <citation type="submission" date="2021-02" db="EMBL/GenBank/DDBJ databases">
        <authorList>
            <person name="Nowell W R."/>
        </authorList>
    </citation>
    <scope>NUCLEOTIDE SEQUENCE</scope>
    <source>
        <strain evidence="2">Ploen Becks lab</strain>
    </source>
</reference>
<evidence type="ECO:0000313" key="3">
    <source>
        <dbReference type="Proteomes" id="UP000663879"/>
    </source>
</evidence>
<proteinExistence type="predicted"/>
<dbReference type="EMBL" id="CAJNOC010006390">
    <property type="protein sequence ID" value="CAF1076815.1"/>
    <property type="molecule type" value="Genomic_DNA"/>
</dbReference>
<evidence type="ECO:0000256" key="1">
    <source>
        <dbReference type="SAM" id="Phobius"/>
    </source>
</evidence>
<keyword evidence="1" id="KW-0472">Membrane</keyword>
<gene>
    <name evidence="2" type="ORF">OXX778_LOCUS20002</name>
</gene>